<dbReference type="AlphaFoldDB" id="A0A1C7M7Q0"/>
<sequence>MHNPKPLVLLLCLEFHQGTFDKLNSPLLSALRAKADVQRVTSSSDILQRLSQNPAPKAVLAMDPAVTERRNSKVLKKLVQYVKSGGTIIFACQFSSFVVWSKMDTMFKKFWNLPWSYSTYHGDTFLLNKEIVGLDIQDLAPEYSTKAVHLKDVAMSATVYVPIVEDESADEYDDFDYPTVTKVSETPVAFTSVGKGRLGYVGDVNCEDGSTNLVVSMCLSALADSRSSSSHAAGSAGPSIGRRITPQKPVVLLLSLLKEPWTEDSYSQLYSGLRKNAIFHEAKDVRAANKLLSATPPPDAVLVTDAAIQEQKHSVLLTRLTEYMRSGGRVILGVQFSNGFQYNAAFFQRWGVTWNAGSYHRTTFVLNPSGVPAPLSAQALFPSYSMKTLHLKDVPQEAAVYVPTVRSHVESHVFAPAPITGAGLQEYPAVFARVGDGFLGYVGDVNGEQQTIRLLIEMCGVEVKPGDLGYQRFTRSVSFSPAGRMEPEVEEIPEMPLPIRRPREYEVKARAADRIIKREASRASAEKLKEEGNGFFKQDEYLKAAETYRAAAFLDGPRPVYMSNLAAALLKLEMWNLLKRTTRALRYDAKHVKARYRRAVARKHLGEYDAALKDLHVILQMDPANGTARAELSEVVTFAAVKLRIRLIMTSMTAPPSSLWDRSRMTTNMKEINSVQVLQP</sequence>
<dbReference type="PROSITE" id="PS50005">
    <property type="entry name" value="TPR"/>
    <property type="match status" value="1"/>
</dbReference>
<dbReference type="Gene3D" id="1.25.40.10">
    <property type="entry name" value="Tetratricopeptide repeat domain"/>
    <property type="match status" value="1"/>
</dbReference>
<evidence type="ECO:0000256" key="1">
    <source>
        <dbReference type="ARBA" id="ARBA00022803"/>
    </source>
</evidence>
<dbReference type="STRING" id="5627.A0A1C7M7Q0"/>
<reference evidence="3 4" key="1">
    <citation type="submission" date="2016-03" db="EMBL/GenBank/DDBJ databases">
        <title>Whole genome sequencing of Grifola frondosa 9006-11.</title>
        <authorList>
            <person name="Min B."/>
            <person name="Park H."/>
            <person name="Kim J.-G."/>
            <person name="Cho H."/>
            <person name="Oh Y.-L."/>
            <person name="Kong W.-S."/>
            <person name="Choi I.-G."/>
        </authorList>
    </citation>
    <scope>NUCLEOTIDE SEQUENCE [LARGE SCALE GENOMIC DNA]</scope>
    <source>
        <strain evidence="3 4">9006-11</strain>
    </source>
</reference>
<dbReference type="InterPro" id="IPR019734">
    <property type="entry name" value="TPR_rpt"/>
</dbReference>
<dbReference type="PANTHER" id="PTHR46423">
    <property type="entry name" value="RNA POLYMERASE II-ASSOCIATED PROTEIN 3"/>
    <property type="match status" value="1"/>
</dbReference>
<dbReference type="EMBL" id="LUGG01000007">
    <property type="protein sequence ID" value="OBZ72933.1"/>
    <property type="molecule type" value="Genomic_DNA"/>
</dbReference>
<dbReference type="GO" id="GO:0101031">
    <property type="term" value="C:protein folding chaperone complex"/>
    <property type="evidence" value="ECO:0007669"/>
    <property type="project" value="TreeGrafter"/>
</dbReference>
<evidence type="ECO:0000313" key="4">
    <source>
        <dbReference type="Proteomes" id="UP000092993"/>
    </source>
</evidence>
<keyword evidence="1 2" id="KW-0802">TPR repeat</keyword>
<keyword evidence="4" id="KW-1185">Reference proteome</keyword>
<accession>A0A1C7M7Q0</accession>
<dbReference type="SMART" id="SM00028">
    <property type="entry name" value="TPR"/>
    <property type="match status" value="2"/>
</dbReference>
<dbReference type="PANTHER" id="PTHR46423:SF1">
    <property type="entry name" value="RNA POLYMERASE II-ASSOCIATED PROTEIN 3"/>
    <property type="match status" value="1"/>
</dbReference>
<feature type="repeat" description="TPR" evidence="2">
    <location>
        <begin position="592"/>
        <end position="625"/>
    </location>
</feature>
<dbReference type="SUPFAM" id="SSF48452">
    <property type="entry name" value="TPR-like"/>
    <property type="match status" value="1"/>
</dbReference>
<dbReference type="OMA" id="MITRPEN"/>
<dbReference type="Proteomes" id="UP000092993">
    <property type="component" value="Unassembled WGS sequence"/>
</dbReference>
<gene>
    <name evidence="3" type="primary">TOMM34</name>
    <name evidence="3" type="ORF">A0H81_07182</name>
</gene>
<organism evidence="3 4">
    <name type="scientific">Grifola frondosa</name>
    <name type="common">Maitake</name>
    <name type="synonym">Polyporus frondosus</name>
    <dbReference type="NCBI Taxonomy" id="5627"/>
    <lineage>
        <taxon>Eukaryota</taxon>
        <taxon>Fungi</taxon>
        <taxon>Dikarya</taxon>
        <taxon>Basidiomycota</taxon>
        <taxon>Agaricomycotina</taxon>
        <taxon>Agaricomycetes</taxon>
        <taxon>Polyporales</taxon>
        <taxon>Grifolaceae</taxon>
        <taxon>Grifola</taxon>
    </lineage>
</organism>
<protein>
    <submittedName>
        <fullName evidence="3">Mitochondrial import receptor subunit TOM34</fullName>
    </submittedName>
</protein>
<keyword evidence="3" id="KW-0675">Receptor</keyword>
<evidence type="ECO:0000256" key="2">
    <source>
        <dbReference type="PROSITE-ProRule" id="PRU00339"/>
    </source>
</evidence>
<dbReference type="InterPro" id="IPR051966">
    <property type="entry name" value="RPAP3"/>
</dbReference>
<evidence type="ECO:0000313" key="3">
    <source>
        <dbReference type="EMBL" id="OBZ72933.1"/>
    </source>
</evidence>
<proteinExistence type="predicted"/>
<dbReference type="OrthoDB" id="245563at2759"/>
<comment type="caution">
    <text evidence="3">The sequence shown here is derived from an EMBL/GenBank/DDBJ whole genome shotgun (WGS) entry which is preliminary data.</text>
</comment>
<name>A0A1C7M7Q0_GRIFR</name>
<dbReference type="InterPro" id="IPR011990">
    <property type="entry name" value="TPR-like_helical_dom_sf"/>
</dbReference>